<evidence type="ECO:0000313" key="3">
    <source>
        <dbReference type="Proteomes" id="UP001501676"/>
    </source>
</evidence>
<organism evidence="2 3">
    <name type="scientific">Cryptosporangium minutisporangium</name>
    <dbReference type="NCBI Taxonomy" id="113569"/>
    <lineage>
        <taxon>Bacteria</taxon>
        <taxon>Bacillati</taxon>
        <taxon>Actinomycetota</taxon>
        <taxon>Actinomycetes</taxon>
        <taxon>Cryptosporangiales</taxon>
        <taxon>Cryptosporangiaceae</taxon>
        <taxon>Cryptosporangium</taxon>
    </lineage>
</organism>
<dbReference type="EMBL" id="BAAAYN010000017">
    <property type="protein sequence ID" value="GAA3387031.1"/>
    <property type="molecule type" value="Genomic_DNA"/>
</dbReference>
<name>A0ABP6SXB5_9ACTN</name>
<dbReference type="RefSeq" id="WP_345728489.1">
    <property type="nucleotide sequence ID" value="NZ_BAAAYN010000017.1"/>
</dbReference>
<protein>
    <submittedName>
        <fullName evidence="2">GNAT family N-acetyltransferase</fullName>
    </submittedName>
</protein>
<accession>A0ABP6SXB5</accession>
<dbReference type="InterPro" id="IPR000182">
    <property type="entry name" value="GNAT_dom"/>
</dbReference>
<dbReference type="CDD" id="cd04301">
    <property type="entry name" value="NAT_SF"/>
    <property type="match status" value="1"/>
</dbReference>
<sequence>MSHTRTYLEMTSPDELVPGRPVEDLTVTPIDDQPELIKDLERRIGAPYGWKSANRPDEEWVALLADPLRRRWAVRHRGEPVGLVELAPRADPGEGQSDTEAEIVTFGLVPEAVGKGLGGYALTLALRLAWELHPGVRRVWLHTSSQDHPNALRNYQARGLRPYRTDEQP</sequence>
<reference evidence="3" key="1">
    <citation type="journal article" date="2019" name="Int. J. Syst. Evol. Microbiol.">
        <title>The Global Catalogue of Microorganisms (GCM) 10K type strain sequencing project: providing services to taxonomists for standard genome sequencing and annotation.</title>
        <authorList>
            <consortium name="The Broad Institute Genomics Platform"/>
            <consortium name="The Broad Institute Genome Sequencing Center for Infectious Disease"/>
            <person name="Wu L."/>
            <person name="Ma J."/>
        </authorList>
    </citation>
    <scope>NUCLEOTIDE SEQUENCE [LARGE SCALE GENOMIC DNA]</scope>
    <source>
        <strain evidence="3">JCM 9458</strain>
    </source>
</reference>
<dbReference type="InterPro" id="IPR016181">
    <property type="entry name" value="Acyl_CoA_acyltransferase"/>
</dbReference>
<dbReference type="PROSITE" id="PS51186">
    <property type="entry name" value="GNAT"/>
    <property type="match status" value="1"/>
</dbReference>
<evidence type="ECO:0000259" key="1">
    <source>
        <dbReference type="PROSITE" id="PS51186"/>
    </source>
</evidence>
<gene>
    <name evidence="2" type="ORF">GCM10020369_28020</name>
</gene>
<dbReference type="Gene3D" id="3.40.630.30">
    <property type="match status" value="1"/>
</dbReference>
<dbReference type="Pfam" id="PF00583">
    <property type="entry name" value="Acetyltransf_1"/>
    <property type="match status" value="1"/>
</dbReference>
<comment type="caution">
    <text evidence="2">The sequence shown here is derived from an EMBL/GenBank/DDBJ whole genome shotgun (WGS) entry which is preliminary data.</text>
</comment>
<evidence type="ECO:0000313" key="2">
    <source>
        <dbReference type="EMBL" id="GAA3387031.1"/>
    </source>
</evidence>
<proteinExistence type="predicted"/>
<keyword evidence="3" id="KW-1185">Reference proteome</keyword>
<dbReference type="Proteomes" id="UP001501676">
    <property type="component" value="Unassembled WGS sequence"/>
</dbReference>
<dbReference type="SUPFAM" id="SSF55729">
    <property type="entry name" value="Acyl-CoA N-acyltransferases (Nat)"/>
    <property type="match status" value="1"/>
</dbReference>
<feature type="domain" description="N-acetyltransferase" evidence="1">
    <location>
        <begin position="25"/>
        <end position="169"/>
    </location>
</feature>